<dbReference type="AlphaFoldDB" id="A0A1H8NHM5"/>
<protein>
    <recommendedName>
        <fullName evidence="4">VanZ like family protein</fullName>
    </recommendedName>
</protein>
<evidence type="ECO:0000256" key="1">
    <source>
        <dbReference type="SAM" id="Phobius"/>
    </source>
</evidence>
<dbReference type="InterPro" id="IPR017015">
    <property type="entry name" value="UCP033367_VanZ"/>
</dbReference>
<keyword evidence="1" id="KW-0812">Transmembrane</keyword>
<keyword evidence="1" id="KW-1133">Transmembrane helix</keyword>
<name>A0A1H8NHM5_9BRAD</name>
<dbReference type="RefSeq" id="WP_092682436.1">
    <property type="nucleotide sequence ID" value="NZ_FODT01000002.1"/>
</dbReference>
<sequence>MPELSTKLQTMLRVAAWLCLAAVAFATLSPLGIRPTTGLPPSIERFTAFALVGAMFAAAYPRYILFAAAIVLGAAALFEFLQVLAPSRHGRLFDAGVKFSGGTVGLIAGWLSVRWFARR</sequence>
<gene>
    <name evidence="2" type="ORF">SAMN05444123_102112</name>
</gene>
<keyword evidence="1" id="KW-0472">Membrane</keyword>
<evidence type="ECO:0008006" key="4">
    <source>
        <dbReference type="Google" id="ProtNLM"/>
    </source>
</evidence>
<dbReference type="OrthoDB" id="7908547at2"/>
<feature type="transmembrane region" description="Helical" evidence="1">
    <location>
        <begin position="65"/>
        <end position="85"/>
    </location>
</feature>
<feature type="transmembrane region" description="Helical" evidence="1">
    <location>
        <begin position="97"/>
        <end position="117"/>
    </location>
</feature>
<dbReference type="PIRSF" id="PIRSF033367">
    <property type="entry name" value="UCP033367_VanZ"/>
    <property type="match status" value="1"/>
</dbReference>
<keyword evidence="3" id="KW-1185">Reference proteome</keyword>
<feature type="transmembrane region" description="Helical" evidence="1">
    <location>
        <begin position="12"/>
        <end position="31"/>
    </location>
</feature>
<dbReference type="Proteomes" id="UP000199615">
    <property type="component" value="Unassembled WGS sequence"/>
</dbReference>
<evidence type="ECO:0000313" key="2">
    <source>
        <dbReference type="EMBL" id="SEO29124.1"/>
    </source>
</evidence>
<dbReference type="EMBL" id="FODT01000002">
    <property type="protein sequence ID" value="SEO29124.1"/>
    <property type="molecule type" value="Genomic_DNA"/>
</dbReference>
<reference evidence="3" key="1">
    <citation type="submission" date="2016-10" db="EMBL/GenBank/DDBJ databases">
        <authorList>
            <person name="Varghese N."/>
            <person name="Submissions S."/>
        </authorList>
    </citation>
    <scope>NUCLEOTIDE SEQUENCE [LARGE SCALE GENOMIC DNA]</scope>
    <source>
        <strain evidence="3">DSM 123</strain>
    </source>
</reference>
<evidence type="ECO:0000313" key="3">
    <source>
        <dbReference type="Proteomes" id="UP000199615"/>
    </source>
</evidence>
<proteinExistence type="predicted"/>
<accession>A0A1H8NHM5</accession>
<organism evidence="2 3">
    <name type="scientific">Rhodopseudomonas pseudopalustris</name>
    <dbReference type="NCBI Taxonomy" id="1513892"/>
    <lineage>
        <taxon>Bacteria</taxon>
        <taxon>Pseudomonadati</taxon>
        <taxon>Pseudomonadota</taxon>
        <taxon>Alphaproteobacteria</taxon>
        <taxon>Hyphomicrobiales</taxon>
        <taxon>Nitrobacteraceae</taxon>
        <taxon>Rhodopseudomonas</taxon>
    </lineage>
</organism>